<feature type="chain" id="PRO_5006058672" description="cellulose 1,4-beta-cellobiosidase (non-reducing end)" evidence="11">
    <location>
        <begin position="24"/>
        <end position="473"/>
    </location>
</feature>
<evidence type="ECO:0000256" key="9">
    <source>
        <dbReference type="ARBA" id="ARBA00023326"/>
    </source>
</evidence>
<evidence type="ECO:0000256" key="7">
    <source>
        <dbReference type="ARBA" id="ARBA00023277"/>
    </source>
</evidence>
<evidence type="ECO:0000256" key="8">
    <source>
        <dbReference type="ARBA" id="ARBA00023295"/>
    </source>
</evidence>
<dbReference type="InterPro" id="IPR013320">
    <property type="entry name" value="ConA-like_dom_sf"/>
</dbReference>
<dbReference type="AlphaFoldDB" id="A0A0P1AHL7"/>
<feature type="region of interest" description="Disordered" evidence="10">
    <location>
        <begin position="417"/>
        <end position="440"/>
    </location>
</feature>
<dbReference type="OMA" id="GACCAEL"/>
<dbReference type="STRING" id="4781.A0A0P1AHL7"/>
<comment type="catalytic activity">
    <reaction evidence="1">
        <text>Hydrolysis of (1-&gt;4)-beta-D-glucosidic linkages in cellulose and cellotetraose, releasing cellobiose from the non-reducing ends of the chains.</text>
        <dbReference type="EC" id="3.2.1.91"/>
    </reaction>
</comment>
<proteinExistence type="inferred from homology"/>
<dbReference type="GeneID" id="36405625"/>
<feature type="signal peptide" evidence="11">
    <location>
        <begin position="1"/>
        <end position="23"/>
    </location>
</feature>
<accession>A0A0P1AHL7</accession>
<dbReference type="FunFam" id="2.70.100.10:FF:000001">
    <property type="entry name" value="Glucanase"/>
    <property type="match status" value="1"/>
</dbReference>
<dbReference type="Gene3D" id="2.70.100.10">
    <property type="entry name" value="Glycoside hydrolase, family 7, domain"/>
    <property type="match status" value="1"/>
</dbReference>
<dbReference type="GO" id="GO:0016162">
    <property type="term" value="F:cellulose 1,4-beta-cellobiosidase activity"/>
    <property type="evidence" value="ECO:0007669"/>
    <property type="project" value="UniProtKB-EC"/>
</dbReference>
<keyword evidence="5" id="KW-0378">Hydrolase</keyword>
<dbReference type="CDD" id="cd07999">
    <property type="entry name" value="GH7_CBH_EG"/>
    <property type="match status" value="1"/>
</dbReference>
<keyword evidence="7" id="KW-0119">Carbohydrate metabolism</keyword>
<dbReference type="EC" id="3.2.1.91" evidence="3"/>
<dbReference type="InterPro" id="IPR001722">
    <property type="entry name" value="Glyco_hydro_7"/>
</dbReference>
<dbReference type="OrthoDB" id="412382at2759"/>
<evidence type="ECO:0000256" key="11">
    <source>
        <dbReference type="SAM" id="SignalP"/>
    </source>
</evidence>
<reference evidence="13" key="1">
    <citation type="submission" date="2014-09" db="EMBL/GenBank/DDBJ databases">
        <authorList>
            <person name="Sharma Rahul"/>
            <person name="Thines Marco"/>
        </authorList>
    </citation>
    <scope>NUCLEOTIDE SEQUENCE [LARGE SCALE GENOMIC DNA]</scope>
</reference>
<keyword evidence="13" id="KW-1185">Reference proteome</keyword>
<protein>
    <recommendedName>
        <fullName evidence="3">cellulose 1,4-beta-cellobiosidase (non-reducing end)</fullName>
        <ecNumber evidence="3">3.2.1.91</ecNumber>
    </recommendedName>
</protein>
<dbReference type="EMBL" id="CCYD01000482">
    <property type="protein sequence ID" value="CEG40366.1"/>
    <property type="molecule type" value="Genomic_DNA"/>
</dbReference>
<evidence type="ECO:0000256" key="6">
    <source>
        <dbReference type="ARBA" id="ARBA00023001"/>
    </source>
</evidence>
<organism evidence="12 13">
    <name type="scientific">Plasmopara halstedii</name>
    <name type="common">Downy mildew of sunflower</name>
    <dbReference type="NCBI Taxonomy" id="4781"/>
    <lineage>
        <taxon>Eukaryota</taxon>
        <taxon>Sar</taxon>
        <taxon>Stramenopiles</taxon>
        <taxon>Oomycota</taxon>
        <taxon>Peronosporomycetes</taxon>
        <taxon>Peronosporales</taxon>
        <taxon>Peronosporaceae</taxon>
        <taxon>Plasmopara</taxon>
    </lineage>
</organism>
<dbReference type="PANTHER" id="PTHR33753">
    <property type="entry name" value="1,4-BETA-D-GLUCAN CELLOBIOHYDROLASE B"/>
    <property type="match status" value="1"/>
</dbReference>
<evidence type="ECO:0000256" key="1">
    <source>
        <dbReference type="ARBA" id="ARBA00001641"/>
    </source>
</evidence>
<dbReference type="PRINTS" id="PR00734">
    <property type="entry name" value="GLHYDRLASE7"/>
</dbReference>
<dbReference type="PANTHER" id="PTHR33753:SF2">
    <property type="entry name" value="GLYCOSIDE HYDROLASE FAMILY 7 PROTEIN"/>
    <property type="match status" value="1"/>
</dbReference>
<dbReference type="InterPro" id="IPR037019">
    <property type="entry name" value="Glyco_hydro_7_sf"/>
</dbReference>
<dbReference type="GO" id="GO:0030245">
    <property type="term" value="P:cellulose catabolic process"/>
    <property type="evidence" value="ECO:0007669"/>
    <property type="project" value="UniProtKB-KW"/>
</dbReference>
<sequence length="473" mass="51132">MQPSSAISLVTAALALSSSLLSAQQPGTYTPEAHPSLLSKQCSKYGGCVTESTSIVLDANWRWLHQVGDYKNCYTGNQWDTSLCSTPELCAKNCALEGADYPGTYGITTSADELQLKLITQTQYGKNVGSRVYLLDAGGSNYKQFKLLNQEFTLDVDVSKLPCGLNGALYFVQMDADGGSGRFPTNKAGAKYGTGYCDAQCPHDIKFINGEANTLDWGATSQNSGGGKYGACCAELDIWEANSMSNAFTTHPCTSEGQTRCSSPEECGNGNGNRYKGVCDKDGCDFNPFRMGNETFYGRGSQFTIDTTRKFTIVTQFITSDNTATGDLVEIRRLFKQDDRIVSMPYSTWSGLKKADSITDSMCDISKRIFGDENDHLAKGGLVRMGKQMAKGLTLAMSLWSDHSAYCLWLDSSYPPGADSSKPGVKRGLCPTSGGRPAEVEAQHPDADVKFMNIRVGDIGTTLLTSDKMKPGI</sequence>
<name>A0A0P1AHL7_PLAHL</name>
<evidence type="ECO:0000256" key="3">
    <source>
        <dbReference type="ARBA" id="ARBA00012561"/>
    </source>
</evidence>
<keyword evidence="4 11" id="KW-0732">Signal</keyword>
<dbReference type="Proteomes" id="UP000054928">
    <property type="component" value="Unassembled WGS sequence"/>
</dbReference>
<keyword evidence="6" id="KW-0136">Cellulose degradation</keyword>
<dbReference type="Pfam" id="PF00840">
    <property type="entry name" value="Glyco_hydro_7"/>
    <property type="match status" value="1"/>
</dbReference>
<keyword evidence="9" id="KW-0624">Polysaccharide degradation</keyword>
<evidence type="ECO:0000256" key="2">
    <source>
        <dbReference type="ARBA" id="ARBA00006044"/>
    </source>
</evidence>
<evidence type="ECO:0000256" key="4">
    <source>
        <dbReference type="ARBA" id="ARBA00022729"/>
    </source>
</evidence>
<evidence type="ECO:0000256" key="10">
    <source>
        <dbReference type="SAM" id="MobiDB-lite"/>
    </source>
</evidence>
<evidence type="ECO:0000313" key="12">
    <source>
        <dbReference type="EMBL" id="CEG40366.1"/>
    </source>
</evidence>
<evidence type="ECO:0000313" key="13">
    <source>
        <dbReference type="Proteomes" id="UP000054928"/>
    </source>
</evidence>
<comment type="similarity">
    <text evidence="2">Belongs to the glycosyl hydrolase 7 (cellulase C) family.</text>
</comment>
<dbReference type="SUPFAM" id="SSF49899">
    <property type="entry name" value="Concanavalin A-like lectins/glucanases"/>
    <property type="match status" value="1"/>
</dbReference>
<dbReference type="RefSeq" id="XP_024576735.1">
    <property type="nucleotide sequence ID" value="XM_024726016.1"/>
</dbReference>
<keyword evidence="8" id="KW-0326">Glycosidase</keyword>
<evidence type="ECO:0000256" key="5">
    <source>
        <dbReference type="ARBA" id="ARBA00022801"/>
    </source>
</evidence>